<accession>A0ABW1YEK8</accession>
<dbReference type="EMBL" id="JBHSWD010000001">
    <property type="protein sequence ID" value="MFC6592458.1"/>
    <property type="molecule type" value="Genomic_DNA"/>
</dbReference>
<sequence>MTWEVAGGEPLEKLLAQRVRPQAAAESVDALAAALEAHGYSLREAEVVMQGDQAVLAYLRPLARPHLPAEARRLNALTLSPLLTGPLAGPRTLGWLSFCRVC</sequence>
<dbReference type="RefSeq" id="WP_380083486.1">
    <property type="nucleotide sequence ID" value="NZ_JBHSWD010000001.1"/>
</dbReference>
<keyword evidence="2" id="KW-1185">Reference proteome</keyword>
<protein>
    <submittedName>
        <fullName evidence="1">Uncharacterized protein</fullName>
    </submittedName>
</protein>
<comment type="caution">
    <text evidence="1">The sequence shown here is derived from an EMBL/GenBank/DDBJ whole genome shotgun (WGS) entry which is preliminary data.</text>
</comment>
<proteinExistence type="predicted"/>
<name>A0ABW1YEK8_9DEIO</name>
<dbReference type="Proteomes" id="UP001596297">
    <property type="component" value="Unassembled WGS sequence"/>
</dbReference>
<organism evidence="1 2">
    <name type="scientific">Deinococcus lacus</name>
    <dbReference type="NCBI Taxonomy" id="392561"/>
    <lineage>
        <taxon>Bacteria</taxon>
        <taxon>Thermotogati</taxon>
        <taxon>Deinococcota</taxon>
        <taxon>Deinococci</taxon>
        <taxon>Deinococcales</taxon>
        <taxon>Deinococcaceae</taxon>
        <taxon>Deinococcus</taxon>
    </lineage>
</organism>
<evidence type="ECO:0000313" key="2">
    <source>
        <dbReference type="Proteomes" id="UP001596297"/>
    </source>
</evidence>
<evidence type="ECO:0000313" key="1">
    <source>
        <dbReference type="EMBL" id="MFC6592458.1"/>
    </source>
</evidence>
<reference evidence="2" key="1">
    <citation type="journal article" date="2019" name="Int. J. Syst. Evol. Microbiol.">
        <title>The Global Catalogue of Microorganisms (GCM) 10K type strain sequencing project: providing services to taxonomists for standard genome sequencing and annotation.</title>
        <authorList>
            <consortium name="The Broad Institute Genomics Platform"/>
            <consortium name="The Broad Institute Genome Sequencing Center for Infectious Disease"/>
            <person name="Wu L."/>
            <person name="Ma J."/>
        </authorList>
    </citation>
    <scope>NUCLEOTIDE SEQUENCE [LARGE SCALE GENOMIC DNA]</scope>
    <source>
        <strain evidence="2">CGMCC 1.15772</strain>
    </source>
</reference>
<gene>
    <name evidence="1" type="ORF">ACFP81_10940</name>
</gene>